<dbReference type="GO" id="GO:0022857">
    <property type="term" value="F:transmembrane transporter activity"/>
    <property type="evidence" value="ECO:0007669"/>
    <property type="project" value="TreeGrafter"/>
</dbReference>
<evidence type="ECO:0000256" key="6">
    <source>
        <dbReference type="SAM" id="Phobius"/>
    </source>
</evidence>
<feature type="transmembrane region" description="Helical" evidence="6">
    <location>
        <begin position="288"/>
        <end position="307"/>
    </location>
</feature>
<feature type="transmembrane region" description="Helical" evidence="6">
    <location>
        <begin position="721"/>
        <end position="741"/>
    </location>
</feature>
<dbReference type="Pfam" id="PF12704">
    <property type="entry name" value="MacB_PCD"/>
    <property type="match status" value="1"/>
</dbReference>
<feature type="transmembrane region" description="Helical" evidence="6">
    <location>
        <begin position="379"/>
        <end position="403"/>
    </location>
</feature>
<gene>
    <name evidence="9" type="ORF">EII40_13765</name>
</gene>
<dbReference type="InterPro" id="IPR050250">
    <property type="entry name" value="Macrolide_Exporter_MacB"/>
</dbReference>
<feature type="domain" description="MacB-like periplasmic core" evidence="8">
    <location>
        <begin position="19"/>
        <end position="242"/>
    </location>
</feature>
<feature type="domain" description="ABC3 transporter permease C-terminal" evidence="7">
    <location>
        <begin position="672"/>
        <end position="785"/>
    </location>
</feature>
<dbReference type="Pfam" id="PF02687">
    <property type="entry name" value="FtsX"/>
    <property type="match status" value="2"/>
</dbReference>
<evidence type="ECO:0000256" key="4">
    <source>
        <dbReference type="ARBA" id="ARBA00022989"/>
    </source>
</evidence>
<evidence type="ECO:0000256" key="1">
    <source>
        <dbReference type="ARBA" id="ARBA00004651"/>
    </source>
</evidence>
<evidence type="ECO:0000256" key="5">
    <source>
        <dbReference type="ARBA" id="ARBA00023136"/>
    </source>
</evidence>
<feature type="transmembrane region" description="Helical" evidence="6">
    <location>
        <begin position="753"/>
        <end position="775"/>
    </location>
</feature>
<evidence type="ECO:0000313" key="10">
    <source>
        <dbReference type="Proteomes" id="UP000278609"/>
    </source>
</evidence>
<dbReference type="GO" id="GO:0005886">
    <property type="term" value="C:plasma membrane"/>
    <property type="evidence" value="ECO:0007669"/>
    <property type="project" value="UniProtKB-SubCell"/>
</dbReference>
<dbReference type="AlphaFoldDB" id="A0A3P1XHU1"/>
<dbReference type="InterPro" id="IPR025857">
    <property type="entry name" value="MacB_PCD"/>
</dbReference>
<evidence type="ECO:0000259" key="7">
    <source>
        <dbReference type="Pfam" id="PF02687"/>
    </source>
</evidence>
<evidence type="ECO:0000259" key="8">
    <source>
        <dbReference type="Pfam" id="PF12704"/>
    </source>
</evidence>
<proteinExistence type="predicted"/>
<comment type="subcellular location">
    <subcellularLocation>
        <location evidence="1">Cell membrane</location>
        <topology evidence="1">Multi-pass membrane protein</topology>
    </subcellularLocation>
</comment>
<keyword evidence="4 6" id="KW-1133">Transmembrane helix</keyword>
<feature type="transmembrane region" description="Helical" evidence="6">
    <location>
        <begin position="336"/>
        <end position="359"/>
    </location>
</feature>
<feature type="transmembrane region" description="Helical" evidence="6">
    <location>
        <begin position="20"/>
        <end position="40"/>
    </location>
</feature>
<evidence type="ECO:0000256" key="2">
    <source>
        <dbReference type="ARBA" id="ARBA00022475"/>
    </source>
</evidence>
<feature type="transmembrane region" description="Helical" evidence="6">
    <location>
        <begin position="669"/>
        <end position="691"/>
    </location>
</feature>
<reference evidence="9 10" key="1">
    <citation type="submission" date="2018-11" db="EMBL/GenBank/DDBJ databases">
        <title>Genomes From Bacteria Associated with the Canine Oral Cavity: a Test Case for Automated Genome-Based Taxonomic Assignment.</title>
        <authorList>
            <person name="Coil D.A."/>
            <person name="Jospin G."/>
            <person name="Darling A.E."/>
            <person name="Wallis C."/>
            <person name="Davis I.J."/>
            <person name="Harris S."/>
            <person name="Eisen J.A."/>
            <person name="Holcombe L.J."/>
            <person name="O'Flynn C."/>
        </authorList>
    </citation>
    <scope>NUCLEOTIDE SEQUENCE [LARGE SCALE GENOMIC DNA]</scope>
    <source>
        <strain evidence="9 10">OH2617_COT-023</strain>
    </source>
</reference>
<dbReference type="OrthoDB" id="973461at2"/>
<dbReference type="PANTHER" id="PTHR30572:SF18">
    <property type="entry name" value="ABC-TYPE MACROLIDE FAMILY EXPORT SYSTEM PERMEASE COMPONENT 2"/>
    <property type="match status" value="1"/>
</dbReference>
<evidence type="ECO:0000313" key="9">
    <source>
        <dbReference type="EMBL" id="RRD56413.1"/>
    </source>
</evidence>
<keyword evidence="3 6" id="KW-0812">Transmembrane</keyword>
<dbReference type="EMBL" id="RQYS01000111">
    <property type="protein sequence ID" value="RRD56413.1"/>
    <property type="molecule type" value="Genomic_DNA"/>
</dbReference>
<feature type="transmembrane region" description="Helical" evidence="6">
    <location>
        <begin position="424"/>
        <end position="446"/>
    </location>
</feature>
<evidence type="ECO:0000256" key="3">
    <source>
        <dbReference type="ARBA" id="ARBA00022692"/>
    </source>
</evidence>
<dbReference type="RefSeq" id="WP_124752810.1">
    <property type="nucleotide sequence ID" value="NZ_RQYS01000111.1"/>
</dbReference>
<comment type="caution">
    <text evidence="9">The sequence shown here is derived from an EMBL/GenBank/DDBJ whole genome shotgun (WGS) entry which is preliminary data.</text>
</comment>
<organism evidence="9 10">
    <name type="scientific">Tannerella forsythia</name>
    <name type="common">Bacteroides forsythus</name>
    <dbReference type="NCBI Taxonomy" id="28112"/>
    <lineage>
        <taxon>Bacteria</taxon>
        <taxon>Pseudomonadati</taxon>
        <taxon>Bacteroidota</taxon>
        <taxon>Bacteroidia</taxon>
        <taxon>Bacteroidales</taxon>
        <taxon>Tannerellaceae</taxon>
        <taxon>Tannerella</taxon>
    </lineage>
</organism>
<feature type="domain" description="ABC3 transporter permease C-terminal" evidence="7">
    <location>
        <begin position="291"/>
        <end position="407"/>
    </location>
</feature>
<name>A0A3P1XHU1_TANFO</name>
<dbReference type="Proteomes" id="UP000278609">
    <property type="component" value="Unassembled WGS sequence"/>
</dbReference>
<dbReference type="PANTHER" id="PTHR30572">
    <property type="entry name" value="MEMBRANE COMPONENT OF TRANSPORTER-RELATED"/>
    <property type="match status" value="1"/>
</dbReference>
<keyword evidence="5 6" id="KW-0472">Membrane</keyword>
<protein>
    <submittedName>
        <fullName evidence="9">ABC transporter permease</fullName>
    </submittedName>
</protein>
<accession>A0A3P1XHU1</accession>
<keyword evidence="2" id="KW-1003">Cell membrane</keyword>
<sequence>MKTIYRNLLSVIRRFKMATLLNVAGLSVAFAAFMVIMMQVDYERSFDRCHPGVERVFRVDLSGPDMFSTILPRGFIEEVLKASPHIEAGTLLNPFIGEVYFTVTTNGEKHGFREIVQTCHPEIVQTFGFPIIEGSPTCLHQPDKVLIPESMARRLFGHESAVGKALHAEAGIWSKSREGTQESPDLTVGAVYRDFPGNTQLRNAIYTAIDNDYMKTDFGASNFICYLRLDDAASANDVAQAFNSHFDFANIDRPNESIKLVLLTDVYYLNEGGDGRIFRSGNADVTRILFAIALLILIVAAVNYTNFSTAMTPMRMKSINTQKVLGSSTAMLRLSLLAEAVIICLLSWVVAILIVAGLTDGMMLSFIEADTAPLHNIPLVGLTGAVALLTGIVAGLYPSFYMTSFPPAMVLKGSFGLSPKGRRLRTALVGFQFVISMGLIIAAGFIQLQNHFLRTYSTGFDKEQIAVVELGQSLSKRSDEYTNRLKRFAGIEEVAFSSEKIGSQDEYATQGAVYKGEEFSYLMIKVSWNFLRVMGISVEEGRDFSESDLRGERPVFIFNDYAKQRLDMELGLFKYWNWADYIGEIIGFAENVQITSLRHENQILCLAMTGRRPLPVSYIRLKAGTDIHAAVEHIRKTIADLDPSYPVDIEFYDSIFDRLYRKETNLRSMITLFGLLAVILSLVGVFGLVVFDSEYRKKEIGIRKVFGSTTQQILVMFNKTYLKIVAVCFAFAAPAAYYAVVKWLENFAYKTPLYWWVFALSFAVVVLVTFATVTFQNWRAANANPVKSLRSE</sequence>
<dbReference type="InterPro" id="IPR003838">
    <property type="entry name" value="ABC3_permease_C"/>
</dbReference>